<organism evidence="1 2">
    <name type="scientific">Streptomyces hygroscopicus</name>
    <dbReference type="NCBI Taxonomy" id="1912"/>
    <lineage>
        <taxon>Bacteria</taxon>
        <taxon>Bacillati</taxon>
        <taxon>Actinomycetota</taxon>
        <taxon>Actinomycetes</taxon>
        <taxon>Kitasatosporales</taxon>
        <taxon>Streptomycetaceae</taxon>
        <taxon>Streptomyces</taxon>
        <taxon>Streptomyces violaceusniger group</taxon>
    </lineage>
</organism>
<reference evidence="1" key="1">
    <citation type="submission" date="2024-05" db="EMBL/GenBank/DDBJ databases">
        <title>Whole genome shotgun sequence of Streptomyces hygroscopicus NBRC 113678.</title>
        <authorList>
            <person name="Komaki H."/>
            <person name="Tamura T."/>
        </authorList>
    </citation>
    <scope>NUCLEOTIDE SEQUENCE</scope>
    <source>
        <strain evidence="1">N11-34</strain>
    </source>
</reference>
<keyword evidence="2" id="KW-1185">Reference proteome</keyword>
<dbReference type="EMBL" id="BNEK01000005">
    <property type="protein sequence ID" value="GHJ33584.1"/>
    <property type="molecule type" value="Genomic_DNA"/>
</dbReference>
<name>A0ABQ3UDD6_STRHY</name>
<proteinExistence type="predicted"/>
<sequence length="61" mass="6800">MPHLTAADWAELKAEGCWASPDPLRRVWRPDTVQRLNSAGLRGRFIPSPRAHINGPDADKP</sequence>
<evidence type="ECO:0008006" key="3">
    <source>
        <dbReference type="Google" id="ProtNLM"/>
    </source>
</evidence>
<evidence type="ECO:0000313" key="1">
    <source>
        <dbReference type="EMBL" id="GHJ33584.1"/>
    </source>
</evidence>
<gene>
    <name evidence="1" type="ORF">TPA0910_80170</name>
</gene>
<accession>A0ABQ3UDD6</accession>
<evidence type="ECO:0000313" key="2">
    <source>
        <dbReference type="Proteomes" id="UP001054854"/>
    </source>
</evidence>
<dbReference type="Proteomes" id="UP001054854">
    <property type="component" value="Unassembled WGS sequence"/>
</dbReference>
<comment type="caution">
    <text evidence="1">The sequence shown here is derived from an EMBL/GenBank/DDBJ whole genome shotgun (WGS) entry which is preliminary data.</text>
</comment>
<protein>
    <recommendedName>
        <fullName evidence="3">Integrase</fullName>
    </recommendedName>
</protein>